<dbReference type="Gene3D" id="1.10.150.240">
    <property type="entry name" value="Putative phosphatase, domain 2"/>
    <property type="match status" value="1"/>
</dbReference>
<accession>A0AAU7Z8C7</accession>
<dbReference type="Gene3D" id="3.40.50.1000">
    <property type="entry name" value="HAD superfamily/HAD-like"/>
    <property type="match status" value="1"/>
</dbReference>
<dbReference type="InterPro" id="IPR041492">
    <property type="entry name" value="HAD_2"/>
</dbReference>
<dbReference type="PANTHER" id="PTHR43481">
    <property type="entry name" value="FRUCTOSE-1-PHOSPHATE PHOSPHATASE"/>
    <property type="match status" value="1"/>
</dbReference>
<sequence length="221" mass="24655">MVKIRREKDGLMGVAEPQLKLPKGPFKAYLFDCDGTIVDSMPLHYVAWKRVLAEWNCEFEEQTFYAWGGMPVAEIISTLNVRDGLRMPVEEIARRKEALYFKILPELKAVPEVLEHIELSHGHIPFAVVSGSTRDSVTASLDILGLLDRFETLVCAGDYERSKPDPEPFLIAAKRLGVRPEDCLVFEDTKMGIQAATAAGMASVKILQPWEMVLVADHGAV</sequence>
<dbReference type="PRINTS" id="PR00413">
    <property type="entry name" value="HADHALOGNASE"/>
</dbReference>
<name>A0AAU7Z8C7_9BACT</name>
<organism evidence="1">
    <name type="scientific">Tunturiibacter empetritectus</name>
    <dbReference type="NCBI Taxonomy" id="3069691"/>
    <lineage>
        <taxon>Bacteria</taxon>
        <taxon>Pseudomonadati</taxon>
        <taxon>Acidobacteriota</taxon>
        <taxon>Terriglobia</taxon>
        <taxon>Terriglobales</taxon>
        <taxon>Acidobacteriaceae</taxon>
        <taxon>Tunturiibacter</taxon>
    </lineage>
</organism>
<dbReference type="SUPFAM" id="SSF56784">
    <property type="entry name" value="HAD-like"/>
    <property type="match status" value="1"/>
</dbReference>
<dbReference type="AlphaFoldDB" id="A0AAU7Z8C7"/>
<dbReference type="PANTHER" id="PTHR43481:SF4">
    <property type="entry name" value="GLYCEROL-1-PHOSPHATE PHOSPHOHYDROLASE 1-RELATED"/>
    <property type="match status" value="1"/>
</dbReference>
<dbReference type="EMBL" id="CP132932">
    <property type="protein sequence ID" value="XCB25178.1"/>
    <property type="molecule type" value="Genomic_DNA"/>
</dbReference>
<reference evidence="1" key="1">
    <citation type="submission" date="2023-08" db="EMBL/GenBank/DDBJ databases">
        <authorList>
            <person name="Messyasz A."/>
            <person name="Mannisto M.K."/>
            <person name="Kerkhof L.J."/>
            <person name="Haggblom M."/>
        </authorList>
    </citation>
    <scope>NUCLEOTIDE SEQUENCE</scope>
    <source>
        <strain evidence="1">M8UP23</strain>
    </source>
</reference>
<gene>
    <name evidence="1" type="ORF">RBB75_12010</name>
</gene>
<dbReference type="InterPro" id="IPR051806">
    <property type="entry name" value="HAD-like_SPP"/>
</dbReference>
<dbReference type="RefSeq" id="WP_257030842.1">
    <property type="nucleotide sequence ID" value="NZ_CP132932.1"/>
</dbReference>
<dbReference type="InterPro" id="IPR036412">
    <property type="entry name" value="HAD-like_sf"/>
</dbReference>
<dbReference type="InterPro" id="IPR023214">
    <property type="entry name" value="HAD_sf"/>
</dbReference>
<evidence type="ECO:0000313" key="1">
    <source>
        <dbReference type="EMBL" id="XCB25178.1"/>
    </source>
</evidence>
<dbReference type="CDD" id="cd07505">
    <property type="entry name" value="HAD_BPGM-like"/>
    <property type="match status" value="1"/>
</dbReference>
<dbReference type="NCBIfam" id="TIGR01509">
    <property type="entry name" value="HAD-SF-IA-v3"/>
    <property type="match status" value="1"/>
</dbReference>
<protein>
    <submittedName>
        <fullName evidence="1">HAD family phosphatase</fullName>
    </submittedName>
</protein>
<dbReference type="InterPro" id="IPR006439">
    <property type="entry name" value="HAD-SF_hydro_IA"/>
</dbReference>
<dbReference type="InterPro" id="IPR023198">
    <property type="entry name" value="PGP-like_dom2"/>
</dbReference>
<dbReference type="KEGG" id="temp:RBB75_12010"/>
<dbReference type="Pfam" id="PF13419">
    <property type="entry name" value="HAD_2"/>
    <property type="match status" value="1"/>
</dbReference>
<dbReference type="SFLD" id="SFLDG01129">
    <property type="entry name" value="C1.5:_HAD__Beta-PGM__Phosphata"/>
    <property type="match status" value="1"/>
</dbReference>
<reference evidence="1" key="2">
    <citation type="journal article" date="2024" name="Environ. Microbiol.">
        <title>Genome analysis and description of Tunturibacter gen. nov. expands the diversity of Terriglobia in tundra soils.</title>
        <authorList>
            <person name="Messyasz A."/>
            <person name="Mannisto M.K."/>
            <person name="Kerkhof L.J."/>
            <person name="Haggblom M.M."/>
        </authorList>
    </citation>
    <scope>NUCLEOTIDE SEQUENCE</scope>
    <source>
        <strain evidence="1">M8UP23</strain>
    </source>
</reference>
<dbReference type="SFLD" id="SFLDG01135">
    <property type="entry name" value="C1.5.6:_HAD__Beta-PGM__Phospha"/>
    <property type="match status" value="1"/>
</dbReference>
<dbReference type="GO" id="GO:0050308">
    <property type="term" value="F:sugar-phosphatase activity"/>
    <property type="evidence" value="ECO:0007669"/>
    <property type="project" value="TreeGrafter"/>
</dbReference>
<dbReference type="SFLD" id="SFLDS00003">
    <property type="entry name" value="Haloacid_Dehalogenase"/>
    <property type="match status" value="1"/>
</dbReference>
<proteinExistence type="predicted"/>